<accession>A0A252BSM1</accession>
<keyword evidence="2" id="KW-1185">Reference proteome</keyword>
<evidence type="ECO:0000313" key="1">
    <source>
        <dbReference type="EMBL" id="OUJ11421.1"/>
    </source>
</evidence>
<name>A0A252BSM1_9PROT</name>
<sequence>MSAPRTRKAWRVTVRGYDHESTVYANSAGKARYSVFLDVSDVNDRISFPDIRVLRQPGADMEMPGLPPEAAGVSKMALAKLLHACGATREQPEKCGSRDHFYCSTGDAGMAELVSAGLMRPKGTGWAKGECYFQATQLGQIAARALCPLYQGDDFAWPEVAA</sequence>
<dbReference type="EMBL" id="JOPJ01000028">
    <property type="protein sequence ID" value="OUJ11421.1"/>
    <property type="molecule type" value="Genomic_DNA"/>
</dbReference>
<reference evidence="2" key="1">
    <citation type="submission" date="2014-06" db="EMBL/GenBank/DDBJ databases">
        <authorList>
            <person name="Winans N.J."/>
            <person name="Newell P.D."/>
            <person name="Douglas A.E."/>
        </authorList>
    </citation>
    <scope>NUCLEOTIDE SEQUENCE [LARGE SCALE GENOMIC DNA]</scope>
</reference>
<evidence type="ECO:0000313" key="2">
    <source>
        <dbReference type="Proteomes" id="UP000194931"/>
    </source>
</evidence>
<dbReference type="Proteomes" id="UP000194931">
    <property type="component" value="Unassembled WGS sequence"/>
</dbReference>
<gene>
    <name evidence="1" type="ORF">HK26_06180</name>
</gene>
<dbReference type="AlphaFoldDB" id="A0A252BSM1"/>
<organism evidence="1 2">
    <name type="scientific">Acetobacter okinawensis</name>
    <dbReference type="NCBI Taxonomy" id="1076594"/>
    <lineage>
        <taxon>Bacteria</taxon>
        <taxon>Pseudomonadati</taxon>
        <taxon>Pseudomonadota</taxon>
        <taxon>Alphaproteobacteria</taxon>
        <taxon>Acetobacterales</taxon>
        <taxon>Acetobacteraceae</taxon>
        <taxon>Acetobacter</taxon>
    </lineage>
</organism>
<dbReference type="OrthoDB" id="7227076at2"/>
<dbReference type="RefSeq" id="WP_086639758.1">
    <property type="nucleotide sequence ID" value="NZ_JOPJ01000028.1"/>
</dbReference>
<protein>
    <submittedName>
        <fullName evidence="1">Uncharacterized protein</fullName>
    </submittedName>
</protein>
<proteinExistence type="predicted"/>
<comment type="caution">
    <text evidence="1">The sequence shown here is derived from an EMBL/GenBank/DDBJ whole genome shotgun (WGS) entry which is preliminary data.</text>
</comment>